<dbReference type="PANTHER" id="PTHR15653">
    <property type="entry name" value="STRIATIN"/>
    <property type="match status" value="1"/>
</dbReference>
<feature type="coiled-coil region" evidence="2">
    <location>
        <begin position="100"/>
        <end position="127"/>
    </location>
</feature>
<reference evidence="5 6" key="1">
    <citation type="journal article" date="2007" name="Nat. Biotechnol.">
        <title>Genome sequence of the lignocellulose-bioconverting and xylose-fermenting yeast Pichia stipitis.</title>
        <authorList>
            <person name="Jeffries T.W."/>
            <person name="Grigoriev I.V."/>
            <person name="Grimwood J."/>
            <person name="Laplaza J.M."/>
            <person name="Aerts A."/>
            <person name="Salamov A."/>
            <person name="Schmutz J."/>
            <person name="Lindquist E."/>
            <person name="Dehal P."/>
            <person name="Shapiro H."/>
            <person name="Jin Y.S."/>
            <person name="Passoth V."/>
            <person name="Richardson P.M."/>
        </authorList>
    </citation>
    <scope>NUCLEOTIDE SEQUENCE [LARGE SCALE GENOMIC DNA]</scope>
    <source>
        <strain evidence="6">ATCC 58785 / CBS 6054 / NBRC 10063 / NRRL Y-11545</strain>
    </source>
</reference>
<dbReference type="Proteomes" id="UP000002258">
    <property type="component" value="Chromosome 3"/>
</dbReference>
<evidence type="ECO:0000313" key="5">
    <source>
        <dbReference type="EMBL" id="ABN65497.2"/>
    </source>
</evidence>
<sequence length="638" mass="71435">MSNGRSGPVPKGSSQNGSQWSTSQNSNQQTQHQQSQQTQNQQQQVQINTNAYTLPGVINYLTSEFTNLERYKIMTNLEKSEMKYKIVQLQGELNSLRFVNGKQKTVIDQLKKENSDLKKKLDEKLAVSARKGSEEIEENKESDSKSVSKGSESKSSSSNATLISEYDEYAEIPEIDLSIIKKSRQQLTKSMKEIVQLLKTPSVKSVNYLDLPDPHGSNVNEFDVLFEHQDHDHDLLDGDNSFVKSRDRKNYKDNSVVASFFGDRAVKESIKIHDDDGEDDDDEKGEGIDAFSQLEKRASQLQKRIEDENQSNQAESAFSVRFLEPSDLLSAPKETIMPSSLTDESDTETVVIDESREDDDYEELAEPNVSPVKPVKHTNISLSESGESDLTPPAEGGYKSFSYGIYSTKIRKPESNSSPEYEVTITDSDEQQIFDKKIQLSISFDKISSLYPIVMNGVVTSFLLVEADGSIQAITLDSDEPEKLLYNLRSSIHDVQSDALIEFTPKTTETSKSYGLAVSGVSQTGQFVSRVFQITYDTSVGFVSKEIGNYNRSFLTKSKANEDVEFVGWIASETELASSKLPVSPRSRVRHSDKKGLFCDDVSLSPYKLLYKVGSKWLELNIVSKQTIFVKQPPNIGN</sequence>
<proteinExistence type="predicted"/>
<dbReference type="InterPro" id="IPR051488">
    <property type="entry name" value="WD_repeat_striatin"/>
</dbReference>
<keyword evidence="6" id="KW-1185">Reference proteome</keyword>
<dbReference type="eggNOG" id="KOG0642">
    <property type="taxonomic scope" value="Eukaryota"/>
</dbReference>
<dbReference type="PANTHER" id="PTHR15653:SF0">
    <property type="entry name" value="CONNECTOR OF KINASE TO AP-1, ISOFORM E"/>
    <property type="match status" value="1"/>
</dbReference>
<dbReference type="HOGENOM" id="CLU_497120_0_0_1"/>
<name>A3LS41_PICST</name>
<gene>
    <name evidence="5" type="ORF">PICST_67368</name>
</gene>
<dbReference type="RefSeq" id="XP_001383526.2">
    <property type="nucleotide sequence ID" value="XM_001383489.1"/>
</dbReference>
<dbReference type="OMA" id="MKYKIVQ"/>
<dbReference type="Pfam" id="PF08232">
    <property type="entry name" value="Striatin"/>
    <property type="match status" value="1"/>
</dbReference>
<organism evidence="5 6">
    <name type="scientific">Scheffersomyces stipitis (strain ATCC 58785 / CBS 6054 / NBRC 10063 / NRRL Y-11545)</name>
    <name type="common">Yeast</name>
    <name type="synonym">Pichia stipitis</name>
    <dbReference type="NCBI Taxonomy" id="322104"/>
    <lineage>
        <taxon>Eukaryota</taxon>
        <taxon>Fungi</taxon>
        <taxon>Dikarya</taxon>
        <taxon>Ascomycota</taxon>
        <taxon>Saccharomycotina</taxon>
        <taxon>Pichiomycetes</taxon>
        <taxon>Debaryomycetaceae</taxon>
        <taxon>Scheffersomyces</taxon>
    </lineage>
</organism>
<dbReference type="InParanoid" id="A3LS41"/>
<protein>
    <recommendedName>
        <fullName evidence="4">Striatin N-terminal domain-containing protein</fullName>
    </recommendedName>
</protein>
<feature type="compositionally biased region" description="Basic and acidic residues" evidence="3">
    <location>
        <begin position="128"/>
        <end position="146"/>
    </location>
</feature>
<dbReference type="GeneID" id="4838137"/>
<evidence type="ECO:0000256" key="1">
    <source>
        <dbReference type="ARBA" id="ARBA00023054"/>
    </source>
</evidence>
<evidence type="ECO:0000256" key="2">
    <source>
        <dbReference type="SAM" id="Coils"/>
    </source>
</evidence>
<evidence type="ECO:0000259" key="4">
    <source>
        <dbReference type="Pfam" id="PF08232"/>
    </source>
</evidence>
<dbReference type="EMBL" id="CP000497">
    <property type="protein sequence ID" value="ABN65497.2"/>
    <property type="molecule type" value="Genomic_DNA"/>
</dbReference>
<feature type="domain" description="Striatin N-terminal" evidence="4">
    <location>
        <begin position="53"/>
        <end position="202"/>
    </location>
</feature>
<dbReference type="InterPro" id="IPR013258">
    <property type="entry name" value="Striatin_N"/>
</dbReference>
<dbReference type="AlphaFoldDB" id="A3LS41"/>
<dbReference type="OrthoDB" id="727118at2759"/>
<keyword evidence="1 2" id="KW-0175">Coiled coil</keyword>
<feature type="region of interest" description="Disordered" evidence="3">
    <location>
        <begin position="1"/>
        <end position="42"/>
    </location>
</feature>
<dbReference type="KEGG" id="pic:PICST_67368"/>
<evidence type="ECO:0000256" key="3">
    <source>
        <dbReference type="SAM" id="MobiDB-lite"/>
    </source>
</evidence>
<feature type="compositionally biased region" description="Low complexity" evidence="3">
    <location>
        <begin position="13"/>
        <end position="42"/>
    </location>
</feature>
<dbReference type="STRING" id="322104.A3LS41"/>
<feature type="compositionally biased region" description="Low complexity" evidence="3">
    <location>
        <begin position="147"/>
        <end position="158"/>
    </location>
</feature>
<evidence type="ECO:0000313" key="6">
    <source>
        <dbReference type="Proteomes" id="UP000002258"/>
    </source>
</evidence>
<accession>A3LS41</accession>
<feature type="region of interest" description="Disordered" evidence="3">
    <location>
        <begin position="128"/>
        <end position="159"/>
    </location>
</feature>